<accession>A0A1X7TGV3</accession>
<sequence length="93" mass="10792">VTVSFAQSSYSYSESHGTVSNIQVQLNNPIAQDLSVNIGGVDYLFYDIRLQMPSYQNSTCATLYIVDDDTLERRYEEFFYLYVFPEYFLGIRT</sequence>
<dbReference type="EnsemblMetazoa" id="Aqu2.1.13948_001">
    <property type="protein sequence ID" value="Aqu2.1.13948_001"/>
    <property type="gene ID" value="Aqu2.1.13948"/>
</dbReference>
<proteinExistence type="predicted"/>
<dbReference type="SUPFAM" id="SSF141072">
    <property type="entry name" value="CalX-like"/>
    <property type="match status" value="1"/>
</dbReference>
<dbReference type="InterPro" id="IPR038081">
    <property type="entry name" value="CalX-like_sf"/>
</dbReference>
<name>A0A1X7TGV3_AMPQE</name>
<dbReference type="Gene3D" id="2.60.40.2030">
    <property type="match status" value="1"/>
</dbReference>
<evidence type="ECO:0000313" key="1">
    <source>
        <dbReference type="EnsemblMetazoa" id="Aqu2.1.13948_001"/>
    </source>
</evidence>
<dbReference type="InParanoid" id="A0A1X7TGV3"/>
<organism evidence="1">
    <name type="scientific">Amphimedon queenslandica</name>
    <name type="common">Sponge</name>
    <dbReference type="NCBI Taxonomy" id="400682"/>
    <lineage>
        <taxon>Eukaryota</taxon>
        <taxon>Metazoa</taxon>
        <taxon>Porifera</taxon>
        <taxon>Demospongiae</taxon>
        <taxon>Heteroscleromorpha</taxon>
        <taxon>Haplosclerida</taxon>
        <taxon>Niphatidae</taxon>
        <taxon>Amphimedon</taxon>
    </lineage>
</organism>
<dbReference type="AlphaFoldDB" id="A0A1X7TGV3"/>
<protein>
    <submittedName>
        <fullName evidence="1">Uncharacterized protein</fullName>
    </submittedName>
</protein>
<reference evidence="1" key="1">
    <citation type="submission" date="2017-05" db="UniProtKB">
        <authorList>
            <consortium name="EnsemblMetazoa"/>
        </authorList>
    </citation>
    <scope>IDENTIFICATION</scope>
</reference>